<dbReference type="PANTHER" id="PTHR13878">
    <property type="entry name" value="GULONOLACTONE OXIDASE"/>
    <property type="match status" value="1"/>
</dbReference>
<dbReference type="EMBL" id="BMNC01000019">
    <property type="protein sequence ID" value="GGN23998.1"/>
    <property type="molecule type" value="Genomic_DNA"/>
</dbReference>
<dbReference type="Gene3D" id="3.30.43.10">
    <property type="entry name" value="Uridine Diphospho-n-acetylenolpyruvylglucosamine Reductase, domain 2"/>
    <property type="match status" value="1"/>
</dbReference>
<evidence type="ECO:0000256" key="2">
    <source>
        <dbReference type="ARBA" id="ARBA00005466"/>
    </source>
</evidence>
<feature type="domain" description="FAD-binding PCMH-type" evidence="6">
    <location>
        <begin position="33"/>
        <end position="203"/>
    </location>
</feature>
<dbReference type="InterPro" id="IPR016167">
    <property type="entry name" value="FAD-bd_PCMH_sub1"/>
</dbReference>
<dbReference type="PROSITE" id="PS00862">
    <property type="entry name" value="OX2_COVAL_FAD"/>
    <property type="match status" value="1"/>
</dbReference>
<evidence type="ECO:0000313" key="8">
    <source>
        <dbReference type="Proteomes" id="UP000597656"/>
    </source>
</evidence>
<dbReference type="InterPro" id="IPR006094">
    <property type="entry name" value="Oxid_FAD_bind_N"/>
</dbReference>
<dbReference type="PANTHER" id="PTHR13878:SF65">
    <property type="entry name" value="CYTOKININ DEHYDROGENASE 10"/>
    <property type="match status" value="1"/>
</dbReference>
<name>A0ABQ2ISU5_9PSEU</name>
<comment type="caution">
    <text evidence="7">The sequence shown here is derived from an EMBL/GenBank/DDBJ whole genome shotgun (WGS) entry which is preliminary data.</text>
</comment>
<dbReference type="PROSITE" id="PS51387">
    <property type="entry name" value="FAD_PCMH"/>
    <property type="match status" value="1"/>
</dbReference>
<proteinExistence type="inferred from homology"/>
<dbReference type="SUPFAM" id="SSF55103">
    <property type="entry name" value="FAD-linked oxidases, C-terminal domain"/>
    <property type="match status" value="1"/>
</dbReference>
<dbReference type="InterPro" id="IPR006093">
    <property type="entry name" value="Oxy_OxRdtase_FAD_BS"/>
</dbReference>
<dbReference type="InterPro" id="IPR050432">
    <property type="entry name" value="FAD-linked_Oxidoreductases_BP"/>
</dbReference>
<keyword evidence="4" id="KW-0274">FAD</keyword>
<protein>
    <recommendedName>
        <fullName evidence="6">FAD-binding PCMH-type domain-containing protein</fullName>
    </recommendedName>
</protein>
<dbReference type="Gene3D" id="3.30.465.10">
    <property type="match status" value="1"/>
</dbReference>
<dbReference type="SUPFAM" id="SSF56176">
    <property type="entry name" value="FAD-binding/transporter-associated domain-like"/>
    <property type="match status" value="1"/>
</dbReference>
<dbReference type="InterPro" id="IPR016164">
    <property type="entry name" value="FAD-linked_Oxase-like_C"/>
</dbReference>
<dbReference type="InterPro" id="IPR015345">
    <property type="entry name" value="Cytokinin_DH_FAD/cytokin-bd"/>
</dbReference>
<organism evidence="7 8">
    <name type="scientific">Lentzea pudingi</name>
    <dbReference type="NCBI Taxonomy" id="1789439"/>
    <lineage>
        <taxon>Bacteria</taxon>
        <taxon>Bacillati</taxon>
        <taxon>Actinomycetota</taxon>
        <taxon>Actinomycetes</taxon>
        <taxon>Pseudonocardiales</taxon>
        <taxon>Pseudonocardiaceae</taxon>
        <taxon>Lentzea</taxon>
    </lineage>
</organism>
<dbReference type="Pfam" id="PF09265">
    <property type="entry name" value="Cytokin-bind"/>
    <property type="match status" value="1"/>
</dbReference>
<keyword evidence="8" id="KW-1185">Reference proteome</keyword>
<evidence type="ECO:0000259" key="6">
    <source>
        <dbReference type="PROSITE" id="PS51387"/>
    </source>
</evidence>
<dbReference type="Pfam" id="PF01565">
    <property type="entry name" value="FAD_binding_4"/>
    <property type="match status" value="1"/>
</dbReference>
<dbReference type="RefSeq" id="WP_189159825.1">
    <property type="nucleotide sequence ID" value="NZ_BMNC01000019.1"/>
</dbReference>
<dbReference type="InterPro" id="IPR016170">
    <property type="entry name" value="Cytok_DH_C_sf"/>
</dbReference>
<gene>
    <name evidence="7" type="ORF">GCM10011609_77200</name>
</gene>
<comment type="cofactor">
    <cofactor evidence="1">
        <name>FAD</name>
        <dbReference type="ChEBI" id="CHEBI:57692"/>
    </cofactor>
</comment>
<accession>A0ABQ2ISU5</accession>
<reference evidence="8" key="1">
    <citation type="journal article" date="2019" name="Int. J. Syst. Evol. Microbiol.">
        <title>The Global Catalogue of Microorganisms (GCM) 10K type strain sequencing project: providing services to taxonomists for standard genome sequencing and annotation.</title>
        <authorList>
            <consortium name="The Broad Institute Genomics Platform"/>
            <consortium name="The Broad Institute Genome Sequencing Center for Infectious Disease"/>
            <person name="Wu L."/>
            <person name="Ma J."/>
        </authorList>
    </citation>
    <scope>NUCLEOTIDE SEQUENCE [LARGE SCALE GENOMIC DNA]</scope>
    <source>
        <strain evidence="8">CGMCC 4.7319</strain>
    </source>
</reference>
<evidence type="ECO:0000256" key="4">
    <source>
        <dbReference type="ARBA" id="ARBA00022827"/>
    </source>
</evidence>
<sequence length="406" mass="43455">MTPAFASLSQLAGTLDTDQDAFRWAAHDYGGTVQHLPAAVLRPASAADISIVVRYAREHGLQVVPRGQGHSTGGQAQAPGGVVIDMNQLNGVHDVRPDRVVVDAGARWSDVLRATLPHGLTPPVLTDYLELTVGGTLSVGGLGGASHHHGAQTDNLLSLDVVTSSGAIVSCGPDDNREVFDAVRAGRGRSGVITRATMRLVLAPDTVTWHKLHYDTIDQLVAGQRHLVTTGAFDYVEGQLKIRNGQRVAELEAVTFTGVSAGHGRLDGLGFRDADTRTASYWDFVNRLADGEPLLRSAGLWESPHPWCNLLVPDTAAEELLRHSENDLGADLYSDFGLVLAYPLRTDRIITPRLMLPHDDIVFLVAALRYAPAGAPQVVAAMHTANDVLVTKTLQAGGRLYLDPLP</sequence>
<evidence type="ECO:0000256" key="1">
    <source>
        <dbReference type="ARBA" id="ARBA00001974"/>
    </source>
</evidence>
<evidence type="ECO:0000256" key="5">
    <source>
        <dbReference type="ARBA" id="ARBA00023002"/>
    </source>
</evidence>
<dbReference type="InterPro" id="IPR036318">
    <property type="entry name" value="FAD-bd_PCMH-like_sf"/>
</dbReference>
<evidence type="ECO:0000313" key="7">
    <source>
        <dbReference type="EMBL" id="GGN23998.1"/>
    </source>
</evidence>
<keyword evidence="3" id="KW-0285">Flavoprotein</keyword>
<dbReference type="Gene3D" id="3.40.462.10">
    <property type="entry name" value="FAD-linked oxidases, C-terminal domain"/>
    <property type="match status" value="1"/>
</dbReference>
<keyword evidence="5" id="KW-0560">Oxidoreductase</keyword>
<evidence type="ECO:0000256" key="3">
    <source>
        <dbReference type="ARBA" id="ARBA00022630"/>
    </source>
</evidence>
<dbReference type="InterPro" id="IPR016169">
    <property type="entry name" value="FAD-bd_PCMH_sub2"/>
</dbReference>
<dbReference type="Proteomes" id="UP000597656">
    <property type="component" value="Unassembled WGS sequence"/>
</dbReference>
<comment type="similarity">
    <text evidence="2">Belongs to the oxygen-dependent FAD-linked oxidoreductase family.</text>
</comment>
<dbReference type="InterPro" id="IPR016166">
    <property type="entry name" value="FAD-bd_PCMH"/>
</dbReference>